<evidence type="ECO:0000313" key="4">
    <source>
        <dbReference type="EMBL" id="AVR87853.1"/>
    </source>
</evidence>
<accession>A0A2R4BKW4</accession>
<name>A0A2R4BKW4_THAAR</name>
<dbReference type="InterPro" id="IPR011335">
    <property type="entry name" value="Restrct_endonuc-II-like"/>
</dbReference>
<evidence type="ECO:0000256" key="2">
    <source>
        <dbReference type="HAMAP-Rule" id="MF_00048"/>
    </source>
</evidence>
<gene>
    <name evidence="4" type="ORF">Tharo_0911</name>
</gene>
<evidence type="ECO:0000256" key="3">
    <source>
        <dbReference type="SAM" id="MobiDB-lite"/>
    </source>
</evidence>
<feature type="compositionally biased region" description="Low complexity" evidence="3">
    <location>
        <begin position="1"/>
        <end position="18"/>
    </location>
</feature>
<dbReference type="NCBIfam" id="NF009150">
    <property type="entry name" value="PRK12497.1-3"/>
    <property type="match status" value="1"/>
</dbReference>
<dbReference type="AlphaFoldDB" id="A0A2R4BKW4"/>
<dbReference type="EMBL" id="CP028339">
    <property type="protein sequence ID" value="AVR87853.1"/>
    <property type="molecule type" value="Genomic_DNA"/>
</dbReference>
<dbReference type="Proteomes" id="UP000241885">
    <property type="component" value="Chromosome"/>
</dbReference>
<dbReference type="InterPro" id="IPR003509">
    <property type="entry name" value="UPF0102_YraN-like"/>
</dbReference>
<keyword evidence="5" id="KW-1185">Reference proteome</keyword>
<dbReference type="RefSeq" id="WP_245880996.1">
    <property type="nucleotide sequence ID" value="NZ_CP028339.1"/>
</dbReference>
<dbReference type="NCBIfam" id="TIGR00252">
    <property type="entry name" value="YraN family protein"/>
    <property type="match status" value="1"/>
</dbReference>
<feature type="compositionally biased region" description="Low complexity" evidence="3">
    <location>
        <begin position="25"/>
        <end position="38"/>
    </location>
</feature>
<comment type="similarity">
    <text evidence="1 2">Belongs to the UPF0102 family.</text>
</comment>
<feature type="region of interest" description="Disordered" evidence="3">
    <location>
        <begin position="1"/>
        <end position="49"/>
    </location>
</feature>
<dbReference type="PANTHER" id="PTHR34039:SF1">
    <property type="entry name" value="UPF0102 PROTEIN YRAN"/>
    <property type="match status" value="1"/>
</dbReference>
<dbReference type="SUPFAM" id="SSF52980">
    <property type="entry name" value="Restriction endonuclease-like"/>
    <property type="match status" value="1"/>
</dbReference>
<dbReference type="PANTHER" id="PTHR34039">
    <property type="entry name" value="UPF0102 PROTEIN YRAN"/>
    <property type="match status" value="1"/>
</dbReference>
<dbReference type="HAMAP" id="MF_00048">
    <property type="entry name" value="UPF0102"/>
    <property type="match status" value="1"/>
</dbReference>
<keyword evidence="4" id="KW-0378">Hydrolase</keyword>
<organism evidence="4 5">
    <name type="scientific">Thauera aromatica K172</name>
    <dbReference type="NCBI Taxonomy" id="44139"/>
    <lineage>
        <taxon>Bacteria</taxon>
        <taxon>Pseudomonadati</taxon>
        <taxon>Pseudomonadota</taxon>
        <taxon>Betaproteobacteria</taxon>
        <taxon>Rhodocyclales</taxon>
        <taxon>Zoogloeaceae</taxon>
        <taxon>Thauera</taxon>
    </lineage>
</organism>
<evidence type="ECO:0000256" key="1">
    <source>
        <dbReference type="ARBA" id="ARBA00006738"/>
    </source>
</evidence>
<keyword evidence="4" id="KW-0255">Endonuclease</keyword>
<dbReference type="Pfam" id="PF02021">
    <property type="entry name" value="UPF0102"/>
    <property type="match status" value="1"/>
</dbReference>
<sequence>MRKMPANAATAATPNATPGRTRPDGTAAPAGEAAAAGGRSIGSPRTPAQARGAAAEALAAEHLAAHGLRILARNVRCRGGELDLICLDRGQLVFVEVRLRRSARFGGAGESITASKRRRVLIAAQWWLGGAGRRFQGAPCRFDAVLLDALERDRITWLPGAFDAG</sequence>
<keyword evidence="4" id="KW-0540">Nuclease</keyword>
<evidence type="ECO:0000313" key="5">
    <source>
        <dbReference type="Proteomes" id="UP000241885"/>
    </source>
</evidence>
<dbReference type="KEGG" id="tak:Tharo_0911"/>
<proteinExistence type="inferred from homology"/>
<dbReference type="Gene3D" id="3.40.1350.10">
    <property type="match status" value="1"/>
</dbReference>
<reference evidence="4 5" key="1">
    <citation type="submission" date="2018-03" db="EMBL/GenBank/DDBJ databases">
        <title>Complete genome sequence of Thauera aromatica, a model organism for studying aromatic compound degradation under denitrifying conditions.</title>
        <authorList>
            <person name="Lo H.-Y."/>
            <person name="Goris T."/>
            <person name="Boll M."/>
            <person name="Mueller J.A."/>
        </authorList>
    </citation>
    <scope>NUCLEOTIDE SEQUENCE [LARGE SCALE GENOMIC DNA]</scope>
    <source>
        <strain evidence="4 5">K172</strain>
    </source>
</reference>
<dbReference type="GO" id="GO:0003676">
    <property type="term" value="F:nucleic acid binding"/>
    <property type="evidence" value="ECO:0007669"/>
    <property type="project" value="InterPro"/>
</dbReference>
<protein>
    <recommendedName>
        <fullName evidence="2">UPF0102 protein Tharo_0911</fullName>
    </recommendedName>
</protein>
<dbReference type="InterPro" id="IPR011856">
    <property type="entry name" value="tRNA_endonuc-like_dom_sf"/>
</dbReference>
<dbReference type="GO" id="GO:0004519">
    <property type="term" value="F:endonuclease activity"/>
    <property type="evidence" value="ECO:0007669"/>
    <property type="project" value="UniProtKB-KW"/>
</dbReference>